<keyword evidence="6" id="KW-0175">Coiled coil</keyword>
<dbReference type="RefSeq" id="WP_188619409.1">
    <property type="nucleotide sequence ID" value="NZ_BMJE01000001.1"/>
</dbReference>
<comment type="caution">
    <text evidence="10">The sequence shown here is derived from an EMBL/GenBank/DDBJ whole genome shotgun (WGS) entry which is preliminary data.</text>
</comment>
<dbReference type="NCBIfam" id="TIGR00229">
    <property type="entry name" value="sensory_box"/>
    <property type="match status" value="2"/>
</dbReference>
<feature type="coiled-coil region" evidence="6">
    <location>
        <begin position="284"/>
        <end position="311"/>
    </location>
</feature>
<dbReference type="InterPro" id="IPR000700">
    <property type="entry name" value="PAS-assoc_C"/>
</dbReference>
<name>A0ABQ1JFN7_9FLAO</name>
<evidence type="ECO:0000256" key="5">
    <source>
        <dbReference type="ARBA" id="ARBA00022777"/>
    </source>
</evidence>
<protein>
    <recommendedName>
        <fullName evidence="2">histidine kinase</fullName>
        <ecNumber evidence="2">2.7.13.3</ecNumber>
    </recommendedName>
</protein>
<evidence type="ECO:0000256" key="6">
    <source>
        <dbReference type="SAM" id="Coils"/>
    </source>
</evidence>
<evidence type="ECO:0000256" key="1">
    <source>
        <dbReference type="ARBA" id="ARBA00000085"/>
    </source>
</evidence>
<dbReference type="Pfam" id="PF02518">
    <property type="entry name" value="HATPase_c"/>
    <property type="match status" value="1"/>
</dbReference>
<feature type="domain" description="PAS" evidence="8">
    <location>
        <begin position="166"/>
        <end position="224"/>
    </location>
</feature>
<evidence type="ECO:0000256" key="3">
    <source>
        <dbReference type="ARBA" id="ARBA00022553"/>
    </source>
</evidence>
<evidence type="ECO:0000256" key="4">
    <source>
        <dbReference type="ARBA" id="ARBA00022679"/>
    </source>
</evidence>
<evidence type="ECO:0000259" key="8">
    <source>
        <dbReference type="PROSITE" id="PS50112"/>
    </source>
</evidence>
<dbReference type="PROSITE" id="PS50113">
    <property type="entry name" value="PAC"/>
    <property type="match status" value="2"/>
</dbReference>
<dbReference type="SUPFAM" id="SSF47384">
    <property type="entry name" value="Homodimeric domain of signal transducing histidine kinase"/>
    <property type="match status" value="1"/>
</dbReference>
<keyword evidence="11" id="KW-1185">Reference proteome</keyword>
<proteinExistence type="predicted"/>
<dbReference type="Gene3D" id="3.30.450.20">
    <property type="entry name" value="PAS domain"/>
    <property type="match status" value="2"/>
</dbReference>
<dbReference type="InterPro" id="IPR036890">
    <property type="entry name" value="HATPase_C_sf"/>
</dbReference>
<comment type="catalytic activity">
    <reaction evidence="1">
        <text>ATP + protein L-histidine = ADP + protein N-phospho-L-histidine.</text>
        <dbReference type="EC" id="2.7.13.3"/>
    </reaction>
</comment>
<dbReference type="SMART" id="SM00387">
    <property type="entry name" value="HATPase_c"/>
    <property type="match status" value="1"/>
</dbReference>
<dbReference type="EMBL" id="BMJE01000001">
    <property type="protein sequence ID" value="GGB66043.1"/>
    <property type="molecule type" value="Genomic_DNA"/>
</dbReference>
<dbReference type="InterPro" id="IPR003661">
    <property type="entry name" value="HisK_dim/P_dom"/>
</dbReference>
<dbReference type="Pfam" id="PF00512">
    <property type="entry name" value="HisKA"/>
    <property type="match status" value="1"/>
</dbReference>
<gene>
    <name evidence="10" type="ORF">GCM10007424_02500</name>
</gene>
<dbReference type="PROSITE" id="PS50112">
    <property type="entry name" value="PAS"/>
    <property type="match status" value="2"/>
</dbReference>
<dbReference type="SMART" id="SM00388">
    <property type="entry name" value="HisKA"/>
    <property type="match status" value="1"/>
</dbReference>
<dbReference type="InterPro" id="IPR005467">
    <property type="entry name" value="His_kinase_dom"/>
</dbReference>
<dbReference type="InterPro" id="IPR004358">
    <property type="entry name" value="Sig_transdc_His_kin-like_C"/>
</dbReference>
<dbReference type="PROSITE" id="PS50109">
    <property type="entry name" value="HIS_KIN"/>
    <property type="match status" value="1"/>
</dbReference>
<sequence length="538" mass="62142">MDSYKGTAMNGDNSLSEKERISILKEEYFSRLIEFLPIVFYTCDEYGRLTFYNKAAVTYWGFKPELGKDFYHTGWKLYSMEGKPLPTDAAPMALTLKHAKPHSGEVILENKDGQKFYILSTPKPIFNTSGKLVGALNTHIDISERYILKQKAGEAEEKQQLDKKRMELQYQQMIEEIEDYAIIMLDIDGNIVSWNKGAEKIKGYKNYEIIGKSFKNFYFKKDRENKMPDRLLEIARTEGRASHEGWRRRKDDSKFWGSIVITAIHDDKGKVIGYTKVTRDLTERKLSDDRIKEYNKKLEAKNKELEQYAYVASHDLQEPLRKIEFFSKMLKDKINEKEDALLYADKISAATQRMSKLIKDILQYTNTNNNELISETDINTIVTDVISDLELIISDKEAQINFNKLPKIKAIPVQIYQLFHNILSNSLKFSKGTPHIEIKHTHASEEEVSNNDFLRTGDKYIKFTIKDDGIGFDPIYKNKIFEMFERLGSEKGGTGIGLALCRKIARNHNGYITALSEENNGTEIIIYLPEILRGIEKS</sequence>
<reference evidence="11" key="1">
    <citation type="journal article" date="2019" name="Int. J. Syst. Evol. Microbiol.">
        <title>The Global Catalogue of Microorganisms (GCM) 10K type strain sequencing project: providing services to taxonomists for standard genome sequencing and annotation.</title>
        <authorList>
            <consortium name="The Broad Institute Genomics Platform"/>
            <consortium name="The Broad Institute Genome Sequencing Center for Infectious Disease"/>
            <person name="Wu L."/>
            <person name="Ma J."/>
        </authorList>
    </citation>
    <scope>NUCLEOTIDE SEQUENCE [LARGE SCALE GENOMIC DNA]</scope>
    <source>
        <strain evidence="11">CGMCC 1.15461</strain>
    </source>
</reference>
<dbReference type="SUPFAM" id="SSF55874">
    <property type="entry name" value="ATPase domain of HSP90 chaperone/DNA topoisomerase II/histidine kinase"/>
    <property type="match status" value="1"/>
</dbReference>
<feature type="domain" description="Histidine kinase" evidence="7">
    <location>
        <begin position="311"/>
        <end position="532"/>
    </location>
</feature>
<organism evidence="10 11">
    <name type="scientific">Flavobacterium suaedae</name>
    <dbReference type="NCBI Taxonomy" id="1767027"/>
    <lineage>
        <taxon>Bacteria</taxon>
        <taxon>Pseudomonadati</taxon>
        <taxon>Bacteroidota</taxon>
        <taxon>Flavobacteriia</taxon>
        <taxon>Flavobacteriales</taxon>
        <taxon>Flavobacteriaceae</taxon>
        <taxon>Flavobacterium</taxon>
    </lineage>
</organism>
<feature type="domain" description="PAC" evidence="9">
    <location>
        <begin position="102"/>
        <end position="154"/>
    </location>
</feature>
<dbReference type="PRINTS" id="PR00344">
    <property type="entry name" value="BCTRLSENSOR"/>
</dbReference>
<dbReference type="CDD" id="cd00130">
    <property type="entry name" value="PAS"/>
    <property type="match status" value="2"/>
</dbReference>
<dbReference type="PANTHER" id="PTHR43304">
    <property type="entry name" value="PHYTOCHROME-LIKE PROTEIN CPH1"/>
    <property type="match status" value="1"/>
</dbReference>
<dbReference type="InterPro" id="IPR035965">
    <property type="entry name" value="PAS-like_dom_sf"/>
</dbReference>
<dbReference type="CDD" id="cd00075">
    <property type="entry name" value="HATPase"/>
    <property type="match status" value="1"/>
</dbReference>
<dbReference type="SMART" id="SM00086">
    <property type="entry name" value="PAC"/>
    <property type="match status" value="2"/>
</dbReference>
<dbReference type="Pfam" id="PF13426">
    <property type="entry name" value="PAS_9"/>
    <property type="match status" value="2"/>
</dbReference>
<dbReference type="InterPro" id="IPR036097">
    <property type="entry name" value="HisK_dim/P_sf"/>
</dbReference>
<dbReference type="Gene3D" id="3.30.565.10">
    <property type="entry name" value="Histidine kinase-like ATPase, C-terminal domain"/>
    <property type="match status" value="1"/>
</dbReference>
<feature type="domain" description="PAC" evidence="9">
    <location>
        <begin position="241"/>
        <end position="293"/>
    </location>
</feature>
<dbReference type="SUPFAM" id="SSF55785">
    <property type="entry name" value="PYP-like sensor domain (PAS domain)"/>
    <property type="match status" value="2"/>
</dbReference>
<keyword evidence="3" id="KW-0597">Phosphoprotein</keyword>
<evidence type="ECO:0000259" key="7">
    <source>
        <dbReference type="PROSITE" id="PS50109"/>
    </source>
</evidence>
<dbReference type="Gene3D" id="1.10.287.130">
    <property type="match status" value="1"/>
</dbReference>
<evidence type="ECO:0000313" key="10">
    <source>
        <dbReference type="EMBL" id="GGB66043.1"/>
    </source>
</evidence>
<accession>A0ABQ1JFN7</accession>
<evidence type="ECO:0000259" key="9">
    <source>
        <dbReference type="PROSITE" id="PS50113"/>
    </source>
</evidence>
<dbReference type="InterPro" id="IPR001610">
    <property type="entry name" value="PAC"/>
</dbReference>
<dbReference type="InterPro" id="IPR052162">
    <property type="entry name" value="Sensor_kinase/Photoreceptor"/>
</dbReference>
<dbReference type="Proteomes" id="UP000615760">
    <property type="component" value="Unassembled WGS sequence"/>
</dbReference>
<dbReference type="CDD" id="cd00082">
    <property type="entry name" value="HisKA"/>
    <property type="match status" value="1"/>
</dbReference>
<dbReference type="EC" id="2.7.13.3" evidence="2"/>
<dbReference type="InterPro" id="IPR000014">
    <property type="entry name" value="PAS"/>
</dbReference>
<dbReference type="InterPro" id="IPR003594">
    <property type="entry name" value="HATPase_dom"/>
</dbReference>
<keyword evidence="4" id="KW-0808">Transferase</keyword>
<feature type="domain" description="PAS" evidence="8">
    <location>
        <begin position="25"/>
        <end position="65"/>
    </location>
</feature>
<evidence type="ECO:0000313" key="11">
    <source>
        <dbReference type="Proteomes" id="UP000615760"/>
    </source>
</evidence>
<dbReference type="PANTHER" id="PTHR43304:SF1">
    <property type="entry name" value="PAC DOMAIN-CONTAINING PROTEIN"/>
    <property type="match status" value="1"/>
</dbReference>
<keyword evidence="5" id="KW-0418">Kinase</keyword>
<evidence type="ECO:0000256" key="2">
    <source>
        <dbReference type="ARBA" id="ARBA00012438"/>
    </source>
</evidence>